<dbReference type="InterPro" id="IPR029062">
    <property type="entry name" value="Class_I_gatase-like"/>
</dbReference>
<comment type="caution">
    <text evidence="5">The sequence shown here is derived from an EMBL/GenBank/DDBJ whole genome shotgun (WGS) entry which is preliminary data.</text>
</comment>
<dbReference type="AlphaFoldDB" id="A0A3A4F3D7"/>
<comment type="subunit">
    <text evidence="2">Forms a heterodimer with MurT.</text>
</comment>
<keyword evidence="2" id="KW-0573">Peptidoglycan synthesis</keyword>
<keyword evidence="2" id="KW-0436">Ligase</keyword>
<feature type="binding site" evidence="2">
    <location>
        <position position="134"/>
    </location>
    <ligand>
        <name>substrate</name>
    </ligand>
</feature>
<protein>
    <recommendedName>
        <fullName evidence="2">Lipid II isoglutaminyl synthase (glutamine-hydrolyzing) subunit GatD</fullName>
        <ecNumber evidence="2">6.3.5.13</ecNumber>
    </recommendedName>
    <alternativeName>
        <fullName evidence="2">Lipid II isoglutaminyl synthase glutaminase subunit</fullName>
        <ecNumber evidence="2">3.5.1.2</ecNumber>
    </alternativeName>
</protein>
<feature type="compositionally biased region" description="Polar residues" evidence="3">
    <location>
        <begin position="230"/>
        <end position="239"/>
    </location>
</feature>
<dbReference type="CDD" id="cd01750">
    <property type="entry name" value="GATase1_CobQ"/>
    <property type="match status" value="1"/>
</dbReference>
<comment type="similarity">
    <text evidence="2">Belongs to the CobB/CobQ family. GatD subfamily.</text>
</comment>
<dbReference type="GO" id="GO:0071555">
    <property type="term" value="P:cell wall organization"/>
    <property type="evidence" value="ECO:0007669"/>
    <property type="project" value="UniProtKB-KW"/>
</dbReference>
<feature type="active site" evidence="2">
    <location>
        <position position="197"/>
    </location>
</feature>
<gene>
    <name evidence="2" type="primary">gatD</name>
    <name evidence="5" type="ORF">D3250_00375</name>
</gene>
<comment type="catalytic activity">
    <reaction evidence="2">
        <text>beta-D-GlcNAc-(1-&gt;4)-Mur2Ac(oyl-L-Ala-gamma-D-Glu-L-Lys-D-Ala-D-Ala)-di-trans,octa-cis-undecaprenyl diphosphate + L-glutamine + ATP + H2O = beta-D-GlcNAc-(1-&gt;4)-Mur2Ac(oyl-L-Ala-D-isoglutaminyl-L-Lys-D-Ala-D-Ala)-di-trans,octa-cis-undecaprenyl diphosphate + L-glutamate + ADP + phosphate + H(+)</text>
        <dbReference type="Rhea" id="RHEA:57928"/>
        <dbReference type="ChEBI" id="CHEBI:15377"/>
        <dbReference type="ChEBI" id="CHEBI:15378"/>
        <dbReference type="ChEBI" id="CHEBI:29985"/>
        <dbReference type="ChEBI" id="CHEBI:30616"/>
        <dbReference type="ChEBI" id="CHEBI:43474"/>
        <dbReference type="ChEBI" id="CHEBI:58359"/>
        <dbReference type="ChEBI" id="CHEBI:60033"/>
        <dbReference type="ChEBI" id="CHEBI:62233"/>
        <dbReference type="ChEBI" id="CHEBI:456216"/>
        <dbReference type="EC" id="6.3.5.13"/>
    </reaction>
</comment>
<dbReference type="PANTHER" id="PTHR21343:SF9">
    <property type="entry name" value="LIPID II ISOGLUTAMINYL SYNTHASE (GLUTAMINE-HYDROLYZING) SUBUNIT GATD"/>
    <property type="match status" value="1"/>
</dbReference>
<evidence type="ECO:0000256" key="3">
    <source>
        <dbReference type="SAM" id="MobiDB-lite"/>
    </source>
</evidence>
<accession>A0A3A4F3D7</accession>
<keyword evidence="6" id="KW-1185">Reference proteome</keyword>
<dbReference type="RefSeq" id="WP_119901402.1">
    <property type="nucleotide sequence ID" value="NZ_QYZP01000001.1"/>
</dbReference>
<comment type="catalytic activity">
    <reaction evidence="2">
        <text>L-glutamine + H2O = L-glutamate + NH4(+)</text>
        <dbReference type="Rhea" id="RHEA:15889"/>
        <dbReference type="ChEBI" id="CHEBI:15377"/>
        <dbReference type="ChEBI" id="CHEBI:28938"/>
        <dbReference type="ChEBI" id="CHEBI:29985"/>
        <dbReference type="ChEBI" id="CHEBI:58359"/>
        <dbReference type="EC" id="3.5.1.2"/>
    </reaction>
</comment>
<dbReference type="Proteomes" id="UP000266615">
    <property type="component" value="Unassembled WGS sequence"/>
</dbReference>
<keyword evidence="2" id="KW-0133">Cell shape</keyword>
<dbReference type="UniPathway" id="UPA00219"/>
<evidence type="ECO:0000259" key="4">
    <source>
        <dbReference type="Pfam" id="PF07685"/>
    </source>
</evidence>
<dbReference type="GO" id="GO:0016740">
    <property type="term" value="F:transferase activity"/>
    <property type="evidence" value="ECO:0007669"/>
    <property type="project" value="UniProtKB-KW"/>
</dbReference>
<dbReference type="InterPro" id="IPR043702">
    <property type="entry name" value="Lipid_II_synth_GatD"/>
</dbReference>
<dbReference type="InterPro" id="IPR033949">
    <property type="entry name" value="CobQ_GATase1"/>
</dbReference>
<dbReference type="EMBL" id="QYZP01000001">
    <property type="protein sequence ID" value="RJN32356.1"/>
    <property type="molecule type" value="Genomic_DNA"/>
</dbReference>
<evidence type="ECO:0000313" key="5">
    <source>
        <dbReference type="EMBL" id="RJN32356.1"/>
    </source>
</evidence>
<dbReference type="InterPro" id="IPR011698">
    <property type="entry name" value="GATase_3"/>
</dbReference>
<dbReference type="SUPFAM" id="SSF52317">
    <property type="entry name" value="Class I glutamine amidotransferase-like"/>
    <property type="match status" value="1"/>
</dbReference>
<feature type="region of interest" description="Disordered" evidence="3">
    <location>
        <begin position="223"/>
        <end position="253"/>
    </location>
</feature>
<proteinExistence type="inferred from homology"/>
<keyword evidence="5" id="KW-0808">Transferase</keyword>
<dbReference type="EC" id="6.3.5.13" evidence="2"/>
<sequence>MTQHAPADKQIRVLQLYPRDMNIYGDYGNALVLMRRIQWHGFTPVMLSYNPGDEFPEAPDILIGGGGQDSGQDRIQQDLLGLGDRLRSLAEEHTPMLMVCGLYQLFGHFFETRDGSRISGIGVLDVETYGTDNRLIGNVVSESADFGRIIGYENHSGQTYLGPTATALAEVVVGEGNNQRDSHEGARFRNVLGSYLHGALLPKNPAIADFLIGTAVERKFGEGLGPLKAPQSSPETLQRLTELAREAASARPR</sequence>
<dbReference type="HAMAP" id="MF_02213">
    <property type="entry name" value="Lipid_II_synth_GatD"/>
    <property type="match status" value="1"/>
</dbReference>
<dbReference type="GO" id="GO:0009236">
    <property type="term" value="P:cobalamin biosynthetic process"/>
    <property type="evidence" value="ECO:0007669"/>
    <property type="project" value="InterPro"/>
</dbReference>
<evidence type="ECO:0000313" key="6">
    <source>
        <dbReference type="Proteomes" id="UP000266615"/>
    </source>
</evidence>
<dbReference type="OrthoDB" id="9782045at2"/>
<dbReference type="EC" id="3.5.1.2" evidence="2"/>
<dbReference type="PANTHER" id="PTHR21343">
    <property type="entry name" value="DETHIOBIOTIN SYNTHETASE"/>
    <property type="match status" value="1"/>
</dbReference>
<evidence type="ECO:0000256" key="1">
    <source>
        <dbReference type="ARBA" id="ARBA00022962"/>
    </source>
</evidence>
<feature type="domain" description="CobB/CobQ-like glutamine amidotransferase" evidence="4">
    <location>
        <begin position="15"/>
        <end position="204"/>
    </location>
</feature>
<reference evidence="5 6" key="1">
    <citation type="submission" date="2018-09" db="EMBL/GenBank/DDBJ databases">
        <title>Nesterenkonia natronophila sp. nov., an alkaliphilic actinobacteriume isolated from a soda lake, and emended description of the genus Nesterenkonia.</title>
        <authorList>
            <person name="Menes R.J."/>
            <person name="Iriarte A."/>
        </authorList>
    </citation>
    <scope>NUCLEOTIDE SEQUENCE [LARGE SCALE GENOMIC DNA]</scope>
    <source>
        <strain evidence="5 6">M8</strain>
    </source>
</reference>
<dbReference type="GO" id="GO:0008360">
    <property type="term" value="P:regulation of cell shape"/>
    <property type="evidence" value="ECO:0007669"/>
    <property type="project" value="UniProtKB-KW"/>
</dbReference>
<dbReference type="Pfam" id="PF07685">
    <property type="entry name" value="GATase_3"/>
    <property type="match status" value="1"/>
</dbReference>
<organism evidence="5 6">
    <name type="scientific">Nesterenkonia natronophila</name>
    <dbReference type="NCBI Taxonomy" id="2174932"/>
    <lineage>
        <taxon>Bacteria</taxon>
        <taxon>Bacillati</taxon>
        <taxon>Actinomycetota</taxon>
        <taxon>Actinomycetes</taxon>
        <taxon>Micrococcales</taxon>
        <taxon>Micrococcaceae</taxon>
        <taxon>Nesterenkonia</taxon>
    </lineage>
</organism>
<feature type="active site" description="Nucleophile" evidence="2">
    <location>
        <position position="100"/>
    </location>
</feature>
<dbReference type="GO" id="GO:0004359">
    <property type="term" value="F:glutaminase activity"/>
    <property type="evidence" value="ECO:0007669"/>
    <property type="project" value="UniProtKB-UniRule"/>
</dbReference>
<keyword evidence="2" id="KW-0961">Cell wall biogenesis/degradation</keyword>
<dbReference type="GO" id="GO:0009252">
    <property type="term" value="P:peptidoglycan biosynthetic process"/>
    <property type="evidence" value="ECO:0007669"/>
    <property type="project" value="UniProtKB-UniRule"/>
</dbReference>
<dbReference type="GO" id="GO:0140282">
    <property type="term" value="F:carbon-nitrogen ligase activity on lipid II"/>
    <property type="evidence" value="ECO:0007669"/>
    <property type="project" value="UniProtKB-UniRule"/>
</dbReference>
<comment type="pathway">
    <text evidence="2">Cell wall biogenesis; peptidoglycan biosynthesis.</text>
</comment>
<comment type="function">
    <text evidence="2">The lipid II isoglutaminyl synthase complex catalyzes the formation of alpha-D-isoglutamine in the cell wall lipid II stem peptide. The GatD subunit catalyzes the hydrolysis of glutamine to glutamate and ammonia. The resulting ammonia molecule is channeled to the active site of MurT.</text>
</comment>
<keyword evidence="2" id="KW-0378">Hydrolase</keyword>
<keyword evidence="1 2" id="KW-0315">Glutamine amidotransferase</keyword>
<dbReference type="PROSITE" id="PS51274">
    <property type="entry name" value="GATASE_COBBQ"/>
    <property type="match status" value="1"/>
</dbReference>
<name>A0A3A4F3D7_9MICC</name>
<evidence type="ECO:0000256" key="2">
    <source>
        <dbReference type="HAMAP-Rule" id="MF_02213"/>
    </source>
</evidence>